<gene>
    <name evidence="2" type="ORF">H8B09_02630</name>
</gene>
<dbReference type="Gene3D" id="3.10.350.10">
    <property type="entry name" value="LysM domain"/>
    <property type="match status" value="1"/>
</dbReference>
<proteinExistence type="predicted"/>
<dbReference type="RefSeq" id="WP_191201914.1">
    <property type="nucleotide sequence ID" value="NZ_JACXZA010000001.1"/>
</dbReference>
<dbReference type="SMART" id="SM00257">
    <property type="entry name" value="LysM"/>
    <property type="match status" value="1"/>
</dbReference>
<dbReference type="PROSITE" id="PS51782">
    <property type="entry name" value="LYSM"/>
    <property type="match status" value="1"/>
</dbReference>
<dbReference type="Proteomes" id="UP000609346">
    <property type="component" value="Unassembled WGS sequence"/>
</dbReference>
<feature type="domain" description="LysM" evidence="1">
    <location>
        <begin position="172"/>
        <end position="221"/>
    </location>
</feature>
<evidence type="ECO:0000313" key="3">
    <source>
        <dbReference type="Proteomes" id="UP000609346"/>
    </source>
</evidence>
<dbReference type="EMBL" id="JACXZA010000001">
    <property type="protein sequence ID" value="MBD3917634.1"/>
    <property type="molecule type" value="Genomic_DNA"/>
</dbReference>
<dbReference type="InterPro" id="IPR036779">
    <property type="entry name" value="LysM_dom_sf"/>
</dbReference>
<sequence length="228" mass="25792">MSYGIWLSWNNQKEGFDLPVLPAEIGVSVSGDGGEHEVQGGGKINVIKNRGLKEYSIESFFPRKPSLFIPIVQPYVKTEFLLSPKRYVESIMRWWESRWPIRFVYVGSTMQINTPVSIESFEWRESGGTPGDIEYKLKLKEYRFYSAQQVKVENNTVKKSAEKRVDDRVPASTYTVVSGDSLWKIAQRALGDGGRWREIQALNGITDAQTKSLKIGTILKLPAVKANA</sequence>
<dbReference type="CDD" id="cd00118">
    <property type="entry name" value="LysM"/>
    <property type="match status" value="1"/>
</dbReference>
<name>A0ABR8MNP9_9BACL</name>
<dbReference type="Pfam" id="PF01476">
    <property type="entry name" value="LysM"/>
    <property type="match status" value="1"/>
</dbReference>
<organism evidence="2 3">
    <name type="scientific">Paenibacillus terricola</name>
    <dbReference type="NCBI Taxonomy" id="2763503"/>
    <lineage>
        <taxon>Bacteria</taxon>
        <taxon>Bacillati</taxon>
        <taxon>Bacillota</taxon>
        <taxon>Bacilli</taxon>
        <taxon>Bacillales</taxon>
        <taxon>Paenibacillaceae</taxon>
        <taxon>Paenibacillus</taxon>
    </lineage>
</organism>
<dbReference type="SUPFAM" id="SSF54106">
    <property type="entry name" value="LysM domain"/>
    <property type="match status" value="1"/>
</dbReference>
<accession>A0ABR8MNP9</accession>
<dbReference type="InterPro" id="IPR018392">
    <property type="entry name" value="LysM"/>
</dbReference>
<comment type="caution">
    <text evidence="2">The sequence shown here is derived from an EMBL/GenBank/DDBJ whole genome shotgun (WGS) entry which is preliminary data.</text>
</comment>
<evidence type="ECO:0000313" key="2">
    <source>
        <dbReference type="EMBL" id="MBD3917634.1"/>
    </source>
</evidence>
<evidence type="ECO:0000259" key="1">
    <source>
        <dbReference type="PROSITE" id="PS51782"/>
    </source>
</evidence>
<protein>
    <submittedName>
        <fullName evidence="2">LysM peptidoglycan-binding domain-containing protein</fullName>
    </submittedName>
</protein>
<keyword evidence="3" id="KW-1185">Reference proteome</keyword>
<reference evidence="2 3" key="1">
    <citation type="submission" date="2020-09" db="EMBL/GenBank/DDBJ databases">
        <title>Paenibacillus sp. strain PR3 16S rRNA gene Genome sequencing and assembly.</title>
        <authorList>
            <person name="Kim J."/>
        </authorList>
    </citation>
    <scope>NUCLEOTIDE SEQUENCE [LARGE SCALE GENOMIC DNA]</scope>
    <source>
        <strain evidence="2 3">PR3</strain>
    </source>
</reference>